<keyword evidence="1" id="KW-0812">Transmembrane</keyword>
<keyword evidence="1" id="KW-1133">Transmembrane helix</keyword>
<feature type="transmembrane region" description="Helical" evidence="1">
    <location>
        <begin position="24"/>
        <end position="41"/>
    </location>
</feature>
<proteinExistence type="predicted"/>
<keyword evidence="1" id="KW-0472">Membrane</keyword>
<evidence type="ECO:0000256" key="1">
    <source>
        <dbReference type="SAM" id="Phobius"/>
    </source>
</evidence>
<evidence type="ECO:0000313" key="2">
    <source>
        <dbReference type="EMBL" id="CAA9368685.1"/>
    </source>
</evidence>
<organism evidence="2">
    <name type="scientific">uncultured Nocardioidaceae bacterium</name>
    <dbReference type="NCBI Taxonomy" id="253824"/>
    <lineage>
        <taxon>Bacteria</taxon>
        <taxon>Bacillati</taxon>
        <taxon>Actinomycetota</taxon>
        <taxon>Actinomycetes</taxon>
        <taxon>Propionibacteriales</taxon>
        <taxon>Nocardioidaceae</taxon>
        <taxon>environmental samples</taxon>
    </lineage>
</organism>
<dbReference type="AlphaFoldDB" id="A0A6J4MWY9"/>
<reference evidence="2" key="1">
    <citation type="submission" date="2020-02" db="EMBL/GenBank/DDBJ databases">
        <authorList>
            <person name="Meier V. D."/>
        </authorList>
    </citation>
    <scope>NUCLEOTIDE SEQUENCE</scope>
    <source>
        <strain evidence="2">AVDCRST_MAG47</strain>
    </source>
</reference>
<dbReference type="EMBL" id="CADCUK010000065">
    <property type="protein sequence ID" value="CAA9368685.1"/>
    <property type="molecule type" value="Genomic_DNA"/>
</dbReference>
<gene>
    <name evidence="2" type="ORF">AVDCRST_MAG47-911</name>
</gene>
<sequence>MVELLLRVRPPRGGRFFLGGDGRLWLLLLILLVILVVVLVNKRRH</sequence>
<protein>
    <submittedName>
        <fullName evidence="2">Uncharacterized protein</fullName>
    </submittedName>
</protein>
<accession>A0A6J4MWY9</accession>
<name>A0A6J4MWY9_9ACTN</name>